<proteinExistence type="predicted"/>
<dbReference type="Proteomes" id="UP001501170">
    <property type="component" value="Unassembled WGS sequence"/>
</dbReference>
<accession>A0ABN3HSF1</accession>
<evidence type="ECO:0000313" key="1">
    <source>
        <dbReference type="EMBL" id="GAA2386375.1"/>
    </source>
</evidence>
<dbReference type="SUPFAM" id="SSF159275">
    <property type="entry name" value="PA1994-like"/>
    <property type="match status" value="1"/>
</dbReference>
<evidence type="ECO:0000313" key="2">
    <source>
        <dbReference type="Proteomes" id="UP001501170"/>
    </source>
</evidence>
<dbReference type="Pfam" id="PF06475">
    <property type="entry name" value="Glycolipid_bind"/>
    <property type="match status" value="1"/>
</dbReference>
<protein>
    <submittedName>
        <fullName evidence="1">Glycolipid-binding domain-containing protein</fullName>
    </submittedName>
</protein>
<keyword evidence="2" id="KW-1185">Reference proteome</keyword>
<dbReference type="RefSeq" id="WP_346076852.1">
    <property type="nucleotide sequence ID" value="NZ_BAAARB010000016.1"/>
</dbReference>
<organism evidence="1 2">
    <name type="scientific">Gordonia cholesterolivorans</name>
    <dbReference type="NCBI Taxonomy" id="559625"/>
    <lineage>
        <taxon>Bacteria</taxon>
        <taxon>Bacillati</taxon>
        <taxon>Actinomycetota</taxon>
        <taxon>Actinomycetes</taxon>
        <taxon>Mycobacteriales</taxon>
        <taxon>Gordoniaceae</taxon>
        <taxon>Gordonia</taxon>
    </lineage>
</organism>
<comment type="caution">
    <text evidence="1">The sequence shown here is derived from an EMBL/GenBank/DDBJ whole genome shotgun (WGS) entry which is preliminary data.</text>
</comment>
<gene>
    <name evidence="1" type="ORF">GCM10009855_28150</name>
</gene>
<name>A0ABN3HSF1_9ACTN</name>
<dbReference type="InterPro" id="IPR009467">
    <property type="entry name" value="Glycolipid-bd_prot_put"/>
</dbReference>
<reference evidence="1 2" key="1">
    <citation type="journal article" date="2019" name="Int. J. Syst. Evol. Microbiol.">
        <title>The Global Catalogue of Microorganisms (GCM) 10K type strain sequencing project: providing services to taxonomists for standard genome sequencing and annotation.</title>
        <authorList>
            <consortium name="The Broad Institute Genomics Platform"/>
            <consortium name="The Broad Institute Genome Sequencing Center for Infectious Disease"/>
            <person name="Wu L."/>
            <person name="Ma J."/>
        </authorList>
    </citation>
    <scope>NUCLEOTIDE SEQUENCE [LARGE SCALE GENOMIC DNA]</scope>
    <source>
        <strain evidence="1 2">JCM 16227</strain>
    </source>
</reference>
<dbReference type="EMBL" id="BAAARB010000016">
    <property type="protein sequence ID" value="GAA2386375.1"/>
    <property type="molecule type" value="Genomic_DNA"/>
</dbReference>
<sequence>MTSFDASSADAGVKAMLTWRSADGDRFEQVRLNLSGARVRAYGRIVAAATDTTEAYSASYELVTNDSGVTRRLSVRLLRAGGESSLDISRDMDGRWMVQSPTSTVRSDFDGAEMIDLELSPFFKGLPIRRFGIADGVRRDDVPVVRLRLPDCEIDSVQKRYVGGPEGRVTVIGPKGRRDLTVDDAGIVRDYAGIATLI</sequence>